<dbReference type="AlphaFoldDB" id="A0A2K3QIS5"/>
<proteinExistence type="predicted"/>
<feature type="compositionally biased region" description="Basic and acidic residues" evidence="1">
    <location>
        <begin position="17"/>
        <end position="26"/>
    </location>
</feature>
<feature type="region of interest" description="Disordered" evidence="1">
    <location>
        <begin position="1"/>
        <end position="58"/>
    </location>
</feature>
<dbReference type="EMBL" id="NRSZ01000403">
    <property type="protein sequence ID" value="PNY27441.1"/>
    <property type="molecule type" value="Genomic_DNA"/>
</dbReference>
<feature type="region of interest" description="Disordered" evidence="1">
    <location>
        <begin position="110"/>
        <end position="129"/>
    </location>
</feature>
<comment type="caution">
    <text evidence="2">The sequence shown here is derived from an EMBL/GenBank/DDBJ whole genome shotgun (WGS) entry which is preliminary data.</text>
</comment>
<protein>
    <submittedName>
        <fullName evidence="2">Uncharacterized protein</fullName>
    </submittedName>
</protein>
<dbReference type="OrthoDB" id="19261at2759"/>
<evidence type="ECO:0000256" key="1">
    <source>
        <dbReference type="SAM" id="MobiDB-lite"/>
    </source>
</evidence>
<gene>
    <name evidence="2" type="ORF">TCAP_02635</name>
</gene>
<reference evidence="2 3" key="1">
    <citation type="submission" date="2017-08" db="EMBL/GenBank/DDBJ databases">
        <title>Harnessing the power of phylogenomics to disentangle the directionality and signatures of interkingdom host jumping in the parasitic fungal genus Tolypocladium.</title>
        <authorList>
            <person name="Quandt C.A."/>
            <person name="Patterson W."/>
            <person name="Spatafora J.W."/>
        </authorList>
    </citation>
    <scope>NUCLEOTIDE SEQUENCE [LARGE SCALE GENOMIC DNA]</scope>
    <source>
        <strain evidence="2 3">CBS 113982</strain>
    </source>
</reference>
<sequence>MSATAGQARAGGDADDAEHGHGEPDGPRLQAESAGEAERQAGVVAGGAGVPDGGREEDEIQRVEGADAALRVKMRRKEALRVQLNGRLRRRGAVCRELDIRRREGLAPCRPGRRLPSQQRDELSAHAGPQVGAAVARAVERRLEAEPDGGGGAEQEHGADHVGEGEEGRDWYFFLRMISLILRTLPGQRHG</sequence>
<evidence type="ECO:0000313" key="3">
    <source>
        <dbReference type="Proteomes" id="UP000236621"/>
    </source>
</evidence>
<accession>A0A2K3QIS5</accession>
<feature type="compositionally biased region" description="Basic and acidic residues" evidence="1">
    <location>
        <begin position="154"/>
        <end position="164"/>
    </location>
</feature>
<organism evidence="2 3">
    <name type="scientific">Tolypocladium capitatum</name>
    <dbReference type="NCBI Taxonomy" id="45235"/>
    <lineage>
        <taxon>Eukaryota</taxon>
        <taxon>Fungi</taxon>
        <taxon>Dikarya</taxon>
        <taxon>Ascomycota</taxon>
        <taxon>Pezizomycotina</taxon>
        <taxon>Sordariomycetes</taxon>
        <taxon>Hypocreomycetidae</taxon>
        <taxon>Hypocreales</taxon>
        <taxon>Ophiocordycipitaceae</taxon>
        <taxon>Tolypocladium</taxon>
    </lineage>
</organism>
<name>A0A2K3QIS5_9HYPO</name>
<feature type="compositionally biased region" description="Low complexity" evidence="1">
    <location>
        <begin position="1"/>
        <end position="11"/>
    </location>
</feature>
<evidence type="ECO:0000313" key="2">
    <source>
        <dbReference type="EMBL" id="PNY27441.1"/>
    </source>
</evidence>
<keyword evidence="3" id="KW-1185">Reference proteome</keyword>
<dbReference type="Proteomes" id="UP000236621">
    <property type="component" value="Unassembled WGS sequence"/>
</dbReference>
<feature type="region of interest" description="Disordered" evidence="1">
    <location>
        <begin position="144"/>
        <end position="164"/>
    </location>
</feature>